<dbReference type="InterPro" id="IPR001874">
    <property type="entry name" value="DHquinase_II"/>
</dbReference>
<feature type="site" description="Transition state stabilizer" evidence="3 6">
    <location>
        <position position="19"/>
    </location>
</feature>
<dbReference type="AlphaFoldDB" id="A0AB34L0S5"/>
<keyword evidence="1 3" id="KW-0672">Quinate metabolism</keyword>
<evidence type="ECO:0000256" key="1">
    <source>
        <dbReference type="ARBA" id="ARBA00022911"/>
    </source>
</evidence>
<comment type="function">
    <text evidence="3">Is involved in the catabolism of quinate. Allows the utilization of quinate as carbon source via the beta-ketoadipate pathway.</text>
</comment>
<dbReference type="GO" id="GO:0046279">
    <property type="term" value="P:3,4-dihydroxybenzoate biosynthetic process"/>
    <property type="evidence" value="ECO:0007669"/>
    <property type="project" value="UniProtKB-UniRule"/>
</dbReference>
<dbReference type="PANTHER" id="PTHR21272">
    <property type="entry name" value="CATABOLIC 3-DEHYDROQUINASE"/>
    <property type="match status" value="1"/>
</dbReference>
<comment type="pathway">
    <text evidence="3">Aromatic compound metabolism; 3,4-dihydroxybenzoate biosynthesis; 3,4-dihydroxybenzoate from 3-dehydroquinate: step 1/2.</text>
</comment>
<reference evidence="8 9" key="1">
    <citation type="journal article" date="2020" name="Microbiol. Resour. Announc.">
        <title>Draft Genome Sequence of a Cladosporium Species Isolated from the Mesophotic Ascidian Didemnum maculosum.</title>
        <authorList>
            <person name="Gioti A."/>
            <person name="Siaperas R."/>
            <person name="Nikolaivits E."/>
            <person name="Le Goff G."/>
            <person name="Ouazzani J."/>
            <person name="Kotoulas G."/>
            <person name="Topakas E."/>
        </authorList>
    </citation>
    <scope>NUCLEOTIDE SEQUENCE [LARGE SCALE GENOMIC DNA]</scope>
    <source>
        <strain evidence="8 9">TM138-S3</strain>
    </source>
</reference>
<feature type="binding site" evidence="3 5">
    <location>
        <begin position="102"/>
        <end position="103"/>
    </location>
    <ligand>
        <name>substrate</name>
    </ligand>
</feature>
<feature type="active site" description="Proton donor" evidence="3 4">
    <location>
        <position position="101"/>
    </location>
</feature>
<dbReference type="Gene3D" id="3.40.50.9100">
    <property type="entry name" value="Dehydroquinase, class II"/>
    <property type="match status" value="1"/>
</dbReference>
<keyword evidence="2 3" id="KW-0456">Lyase</keyword>
<keyword evidence="9" id="KW-1185">Reference proteome</keyword>
<sequence length="152" mass="16329">MPKQILLINGPNLNLLGTREPQVYGSTTLSDVVTSAKAQGEGLGIEIQDFQSNHEGAIIDRIHEARQTAQFIIINPGGLTHTSVALRDALAGVAIPFLEVHISNVHAREEFRHRSFLSDKAVGVICGLGVFGYTAAINFVAQKLEADGNSKL</sequence>
<dbReference type="EC" id="4.2.1.10" evidence="3"/>
<gene>
    <name evidence="8" type="primary">qute</name>
    <name evidence="3" type="synonym">qutE</name>
    <name evidence="8" type="ORF">WHR41_02309</name>
</gene>
<evidence type="ECO:0000256" key="2">
    <source>
        <dbReference type="ARBA" id="ARBA00023239"/>
    </source>
</evidence>
<comment type="subunit">
    <text evidence="3">Homododecamer. Adopts a ring-like structure, composed of an arrangement of two hexameric rings stacked on top of one another.</text>
</comment>
<keyword evidence="7" id="KW-1133">Transmembrane helix</keyword>
<dbReference type="GO" id="GO:0003855">
    <property type="term" value="F:3-dehydroquinate dehydratase activity"/>
    <property type="evidence" value="ECO:0007669"/>
    <property type="project" value="UniProtKB-UniRule"/>
</dbReference>
<feature type="binding site" evidence="3 5">
    <location>
        <position position="81"/>
    </location>
    <ligand>
        <name>substrate</name>
    </ligand>
</feature>
<keyword evidence="7" id="KW-0812">Transmembrane</keyword>
<dbReference type="PROSITE" id="PS01029">
    <property type="entry name" value="DEHYDROQUINASE_II"/>
    <property type="match status" value="1"/>
</dbReference>
<evidence type="ECO:0000313" key="9">
    <source>
        <dbReference type="Proteomes" id="UP000803884"/>
    </source>
</evidence>
<dbReference type="EMBL" id="JAAQHG020000005">
    <property type="protein sequence ID" value="KAL1589180.1"/>
    <property type="molecule type" value="Genomic_DNA"/>
</dbReference>
<accession>A0AB34L0S5</accession>
<feature type="binding site" evidence="3 5">
    <location>
        <position position="75"/>
    </location>
    <ligand>
        <name>substrate</name>
    </ligand>
</feature>
<dbReference type="NCBIfam" id="NF003804">
    <property type="entry name" value="PRK05395.1-1"/>
    <property type="match status" value="1"/>
</dbReference>
<proteinExistence type="inferred from homology"/>
<dbReference type="PANTHER" id="PTHR21272:SF3">
    <property type="entry name" value="CATABOLIC 3-DEHYDROQUINASE"/>
    <property type="match status" value="1"/>
</dbReference>
<evidence type="ECO:0000256" key="7">
    <source>
        <dbReference type="SAM" id="Phobius"/>
    </source>
</evidence>
<dbReference type="PIRSF" id="PIRSF001399">
    <property type="entry name" value="DHquinase_II"/>
    <property type="match status" value="1"/>
</dbReference>
<name>A0AB34L0S5_9PEZI</name>
<comment type="caution">
    <text evidence="8">The sequence shown here is derived from an EMBL/GenBank/DDBJ whole genome shotgun (WGS) entry which is preliminary data.</text>
</comment>
<dbReference type="RefSeq" id="XP_069232285.1">
    <property type="nucleotide sequence ID" value="XM_069370915.1"/>
</dbReference>
<feature type="binding site" evidence="3 5">
    <location>
        <position position="88"/>
    </location>
    <ligand>
        <name>substrate</name>
    </ligand>
</feature>
<dbReference type="HAMAP" id="MF_00169">
    <property type="entry name" value="AroQ"/>
    <property type="match status" value="1"/>
</dbReference>
<dbReference type="InterPro" id="IPR036441">
    <property type="entry name" value="DHquinase_II_sf"/>
</dbReference>
<comment type="similarity">
    <text evidence="3">Belongs to the type-II 3-dehydroquinase family.</text>
</comment>
<evidence type="ECO:0000256" key="6">
    <source>
        <dbReference type="PIRSR" id="PIRSR001399-3"/>
    </source>
</evidence>
<dbReference type="Proteomes" id="UP000803884">
    <property type="component" value="Unassembled WGS sequence"/>
</dbReference>
<dbReference type="Pfam" id="PF01220">
    <property type="entry name" value="DHquinase_II"/>
    <property type="match status" value="1"/>
</dbReference>
<dbReference type="NCBIfam" id="NF003806">
    <property type="entry name" value="PRK05395.1-3"/>
    <property type="match status" value="1"/>
</dbReference>
<evidence type="ECO:0000313" key="8">
    <source>
        <dbReference type="EMBL" id="KAL1589180.1"/>
    </source>
</evidence>
<keyword evidence="7" id="KW-0472">Membrane</keyword>
<dbReference type="InterPro" id="IPR018509">
    <property type="entry name" value="DHquinase_II_CS"/>
</dbReference>
<feature type="transmembrane region" description="Helical" evidence="7">
    <location>
        <begin position="121"/>
        <end position="141"/>
    </location>
</feature>
<dbReference type="NCBIfam" id="NF003807">
    <property type="entry name" value="PRK05395.1-4"/>
    <property type="match status" value="1"/>
</dbReference>
<dbReference type="CDD" id="cd00466">
    <property type="entry name" value="DHQase_II"/>
    <property type="match status" value="1"/>
</dbReference>
<dbReference type="GO" id="GO:0019631">
    <property type="term" value="P:quinate catabolic process"/>
    <property type="evidence" value="ECO:0007669"/>
    <property type="project" value="TreeGrafter"/>
</dbReference>
<organism evidence="8 9">
    <name type="scientific">Cladosporium halotolerans</name>
    <dbReference type="NCBI Taxonomy" id="1052096"/>
    <lineage>
        <taxon>Eukaryota</taxon>
        <taxon>Fungi</taxon>
        <taxon>Dikarya</taxon>
        <taxon>Ascomycota</taxon>
        <taxon>Pezizomycotina</taxon>
        <taxon>Dothideomycetes</taxon>
        <taxon>Dothideomycetidae</taxon>
        <taxon>Cladosporiales</taxon>
        <taxon>Cladosporiaceae</taxon>
        <taxon>Cladosporium</taxon>
    </lineage>
</organism>
<feature type="binding site" evidence="3 5">
    <location>
        <position position="112"/>
    </location>
    <ligand>
        <name>substrate</name>
    </ligand>
</feature>
<evidence type="ECO:0000256" key="5">
    <source>
        <dbReference type="PIRSR" id="PIRSR001399-2"/>
    </source>
</evidence>
<evidence type="ECO:0000256" key="3">
    <source>
        <dbReference type="HAMAP-Rule" id="MF_03136"/>
    </source>
</evidence>
<dbReference type="NCBIfam" id="TIGR01088">
    <property type="entry name" value="aroQ"/>
    <property type="match status" value="1"/>
</dbReference>
<protein>
    <recommendedName>
        <fullName evidence="3">Catabolic 3-dehydroquinase</fullName>
        <shortName evidence="3">cDHQase</shortName>
        <ecNumber evidence="3">4.2.1.10</ecNumber>
    </recommendedName>
    <alternativeName>
        <fullName evidence="3">3-dehydroquinate dehydratase</fullName>
    </alternativeName>
</protein>
<dbReference type="SUPFAM" id="SSF52304">
    <property type="entry name" value="Type II 3-dehydroquinate dehydratase"/>
    <property type="match status" value="1"/>
</dbReference>
<dbReference type="NCBIfam" id="NF003805">
    <property type="entry name" value="PRK05395.1-2"/>
    <property type="match status" value="1"/>
</dbReference>
<evidence type="ECO:0000256" key="4">
    <source>
        <dbReference type="PIRSR" id="PIRSR001399-1"/>
    </source>
</evidence>
<feature type="active site" description="Proton acceptor" evidence="3 4">
    <location>
        <position position="24"/>
    </location>
</feature>
<comment type="catalytic activity">
    <reaction evidence="3">
        <text>3-dehydroquinate = 3-dehydroshikimate + H2O</text>
        <dbReference type="Rhea" id="RHEA:21096"/>
        <dbReference type="ChEBI" id="CHEBI:15377"/>
        <dbReference type="ChEBI" id="CHEBI:16630"/>
        <dbReference type="ChEBI" id="CHEBI:32364"/>
        <dbReference type="EC" id="4.2.1.10"/>
    </reaction>
</comment>
<dbReference type="GeneID" id="96003753"/>